<feature type="signal peptide" evidence="2">
    <location>
        <begin position="1"/>
        <end position="25"/>
    </location>
</feature>
<sequence>MPVSRRNLLLAPALAVFAGCSPDRAGTTTAVATTTHSYGADPKQVADLHVPAGAPPAAGWPVVVLVHGGYWSRQYDRSLQDDVLADLVGAGLAVWNVEYRSIGNGGGWPITFTDVGAACDLLPTVAAASRLDVTRVVLVGHSAGGTLALWAAARRDATLRPVGVVSQAGVDDLVAAAEQGLGGGAVAKLLGGDPEEIPDVYAAASPMALLPVGVPTLVITGTEDTMVPISQSTSFAAAATAAGDVVELRQIDGEDHFDVLDAGSRIHAATRTWAQARVRG</sequence>
<keyword evidence="2" id="KW-0732">Signal</keyword>
<evidence type="ECO:0000313" key="4">
    <source>
        <dbReference type="EMBL" id="MTD14817.1"/>
    </source>
</evidence>
<evidence type="ECO:0000256" key="2">
    <source>
        <dbReference type="SAM" id="SignalP"/>
    </source>
</evidence>
<dbReference type="InterPro" id="IPR050300">
    <property type="entry name" value="GDXG_lipolytic_enzyme"/>
</dbReference>
<feature type="domain" description="BD-FAE-like" evidence="3">
    <location>
        <begin position="48"/>
        <end position="237"/>
    </location>
</feature>
<dbReference type="EMBL" id="WLYK01000005">
    <property type="protein sequence ID" value="MTD14817.1"/>
    <property type="molecule type" value="Genomic_DNA"/>
</dbReference>
<dbReference type="Proteomes" id="UP000460221">
    <property type="component" value="Unassembled WGS sequence"/>
</dbReference>
<dbReference type="InterPro" id="IPR029058">
    <property type="entry name" value="AB_hydrolase_fold"/>
</dbReference>
<protein>
    <submittedName>
        <fullName evidence="4">Alpha/beta fold hydrolase</fullName>
    </submittedName>
</protein>
<organism evidence="4 5">
    <name type="scientific">Nakamurella alba</name>
    <dbReference type="NCBI Taxonomy" id="2665158"/>
    <lineage>
        <taxon>Bacteria</taxon>
        <taxon>Bacillati</taxon>
        <taxon>Actinomycetota</taxon>
        <taxon>Actinomycetes</taxon>
        <taxon>Nakamurellales</taxon>
        <taxon>Nakamurellaceae</taxon>
        <taxon>Nakamurella</taxon>
    </lineage>
</organism>
<dbReference type="PROSITE" id="PS51257">
    <property type="entry name" value="PROKAR_LIPOPROTEIN"/>
    <property type="match status" value="1"/>
</dbReference>
<keyword evidence="1 4" id="KW-0378">Hydrolase</keyword>
<dbReference type="RefSeq" id="WP_322097907.1">
    <property type="nucleotide sequence ID" value="NZ_WLYK01000005.1"/>
</dbReference>
<keyword evidence="5" id="KW-1185">Reference proteome</keyword>
<dbReference type="Gene3D" id="3.40.50.1820">
    <property type="entry name" value="alpha/beta hydrolase"/>
    <property type="match status" value="1"/>
</dbReference>
<dbReference type="InterPro" id="IPR049492">
    <property type="entry name" value="BD-FAE-like_dom"/>
</dbReference>
<dbReference type="PANTHER" id="PTHR48081">
    <property type="entry name" value="AB HYDROLASE SUPERFAMILY PROTEIN C4A8.06C"/>
    <property type="match status" value="1"/>
</dbReference>
<dbReference type="Pfam" id="PF20434">
    <property type="entry name" value="BD-FAE"/>
    <property type="match status" value="1"/>
</dbReference>
<accession>A0A7K1FKY9</accession>
<dbReference type="SUPFAM" id="SSF53474">
    <property type="entry name" value="alpha/beta-Hydrolases"/>
    <property type="match status" value="1"/>
</dbReference>
<name>A0A7K1FKY9_9ACTN</name>
<proteinExistence type="predicted"/>
<feature type="chain" id="PRO_5029808630" evidence="2">
    <location>
        <begin position="26"/>
        <end position="280"/>
    </location>
</feature>
<gene>
    <name evidence="4" type="ORF">GIS00_12785</name>
</gene>
<evidence type="ECO:0000313" key="5">
    <source>
        <dbReference type="Proteomes" id="UP000460221"/>
    </source>
</evidence>
<reference evidence="4 5" key="1">
    <citation type="submission" date="2019-11" db="EMBL/GenBank/DDBJ databases">
        <authorList>
            <person name="Jiang L.-Q."/>
        </authorList>
    </citation>
    <scope>NUCLEOTIDE SEQUENCE [LARGE SCALE GENOMIC DNA]</scope>
    <source>
        <strain evidence="4 5">YIM 132087</strain>
    </source>
</reference>
<evidence type="ECO:0000256" key="1">
    <source>
        <dbReference type="ARBA" id="ARBA00022801"/>
    </source>
</evidence>
<evidence type="ECO:0000259" key="3">
    <source>
        <dbReference type="Pfam" id="PF20434"/>
    </source>
</evidence>
<dbReference type="GO" id="GO:0016787">
    <property type="term" value="F:hydrolase activity"/>
    <property type="evidence" value="ECO:0007669"/>
    <property type="project" value="UniProtKB-KW"/>
</dbReference>
<comment type="caution">
    <text evidence="4">The sequence shown here is derived from an EMBL/GenBank/DDBJ whole genome shotgun (WGS) entry which is preliminary data.</text>
</comment>
<dbReference type="AlphaFoldDB" id="A0A7K1FKY9"/>